<evidence type="ECO:0000256" key="11">
    <source>
        <dbReference type="SAM" id="SignalP"/>
    </source>
</evidence>
<evidence type="ECO:0000259" key="13">
    <source>
        <dbReference type="Pfam" id="PF13954"/>
    </source>
</evidence>
<feature type="region of interest" description="Disordered" evidence="10">
    <location>
        <begin position="871"/>
        <end position="907"/>
    </location>
</feature>
<feature type="chain" id="PRO_5007291191" evidence="11">
    <location>
        <begin position="35"/>
        <end position="907"/>
    </location>
</feature>
<dbReference type="InterPro" id="IPR025885">
    <property type="entry name" value="PapC_N"/>
</dbReference>
<evidence type="ECO:0000256" key="8">
    <source>
        <dbReference type="ARBA" id="ARBA00023237"/>
    </source>
</evidence>
<dbReference type="AlphaFoldDB" id="A0A132EWQ7"/>
<evidence type="ECO:0000259" key="12">
    <source>
        <dbReference type="Pfam" id="PF13953"/>
    </source>
</evidence>
<dbReference type="Proteomes" id="UP000061512">
    <property type="component" value="Unassembled WGS sequence"/>
</dbReference>
<dbReference type="Pfam" id="PF13954">
    <property type="entry name" value="PapC_N"/>
    <property type="match status" value="1"/>
</dbReference>
<dbReference type="InterPro" id="IPR042186">
    <property type="entry name" value="FimD_plug_dom"/>
</dbReference>
<dbReference type="PANTHER" id="PTHR30451">
    <property type="entry name" value="OUTER MEMBRANE USHER PROTEIN"/>
    <property type="match status" value="1"/>
</dbReference>
<dbReference type="SUPFAM" id="SSF141729">
    <property type="entry name" value="FimD N-terminal domain-like"/>
    <property type="match status" value="1"/>
</dbReference>
<dbReference type="Pfam" id="PF13953">
    <property type="entry name" value="PapC_C"/>
    <property type="match status" value="1"/>
</dbReference>
<dbReference type="PANTHER" id="PTHR30451:SF20">
    <property type="entry name" value="FIMBRIAE USHER"/>
    <property type="match status" value="1"/>
</dbReference>
<dbReference type="InterPro" id="IPR043142">
    <property type="entry name" value="PapC-like_C_sf"/>
</dbReference>
<evidence type="ECO:0000256" key="10">
    <source>
        <dbReference type="SAM" id="MobiDB-lite"/>
    </source>
</evidence>
<evidence type="ECO:0000313" key="15">
    <source>
        <dbReference type="Proteomes" id="UP000061512"/>
    </source>
</evidence>
<keyword evidence="5 9" id="KW-0812">Transmembrane</keyword>
<sequence length="907" mass="95262">MRKSIKSRARLQFALKPSHACVLAALGGVTVTHAGTAAAAEARQPPEVRFSDTLLLKGRGQRIDVSRFAHGNPVAPGEYTADIALNGKWIGRSTLRFVGAPGSDSATLCVDAPLATRVALDDAALTEAGRAELAKIRAGECGDFALLADGASYRFDQADFRLELTVPQAALQRQPRGYVSPELWDAGIPSATLKYNFNTYRSSSFGHASNMAYLGVNGGINVAGWHLRHTGSYTWDSGSRGRYYAVSTYLQRDLPALRSQVTLGEVFTDGSIFDSVGLRGVTIATDDRMLPDSQRGYAPLVRGVANSNAHVKVSQNGNTLYETNVPPGAFEINDLYPTGYGGDLLVTVTEANGSTRSFTVPYASVSQSLREGNTRFSVSLGQFREQLVDAHPNFAQATIQHGFSNLLTGYAGAIAARGYVAGLVGSAFNTKWGAFAVDFTQAQAEIPGAAATTGQSARITYSKLVPATDTSIAIAAYRYSSRGFWTARNAIYARSLAAAGRRADDVARERSQLQLTVSQNLGTRWGSAYAIGSMQNYWNQPGSTTSVQLGYSNAWKLAGHNLSYNLSFSRQRSGFSQEFDNQLYASLTVPLGKSVNAPTLSASLSRDTRGGTSQLIGLNGSAGDNAEFSYSVTGSHSPGALYGGGTAQYRAPFTSLSAAASGGSGQSQFSAGLSGALVAHSGGVTFANDLGETAALVEARDAKGARVTNGSGIRVDGRGYAIVPSLSPYILNTISIDPKGIPLDVELQSTSRQVAPRANALVAVRFATTTGRAALITPRLPDGTSLPFGTHVFDSTGANVGVIAQSSHLFVRGIPDSGVLTAKWGNGPQDACSFSYRLPPAPRKDAGYARVDATCGGGALADAPSYAIPLSSRPAARDAGEAAVPTQHADTQASTSRNPSAMKEISQ</sequence>
<dbReference type="GO" id="GO:0015473">
    <property type="term" value="F:fimbrial usher porin activity"/>
    <property type="evidence" value="ECO:0007669"/>
    <property type="project" value="InterPro"/>
</dbReference>
<evidence type="ECO:0000256" key="5">
    <source>
        <dbReference type="ARBA" id="ARBA00022692"/>
    </source>
</evidence>
<dbReference type="Gene3D" id="3.10.20.410">
    <property type="match status" value="1"/>
</dbReference>
<feature type="domain" description="PapC-like C-terminal" evidence="12">
    <location>
        <begin position="775"/>
        <end position="840"/>
    </location>
</feature>
<dbReference type="InterPro" id="IPR018030">
    <property type="entry name" value="Fimbrial_membr_usher_CS"/>
</dbReference>
<evidence type="ECO:0000256" key="1">
    <source>
        <dbReference type="ARBA" id="ARBA00004571"/>
    </source>
</evidence>
<gene>
    <name evidence="14" type="ORF">WT57_25155</name>
</gene>
<keyword evidence="8 9" id="KW-0998">Cell outer membrane</keyword>
<evidence type="ECO:0000256" key="9">
    <source>
        <dbReference type="RuleBase" id="RU003884"/>
    </source>
</evidence>
<dbReference type="InterPro" id="IPR000015">
    <property type="entry name" value="Fimb_usher"/>
</dbReference>
<dbReference type="InterPro" id="IPR025949">
    <property type="entry name" value="PapC-like_C"/>
</dbReference>
<dbReference type="Pfam" id="PF00577">
    <property type="entry name" value="Usher"/>
    <property type="match status" value="1"/>
</dbReference>
<evidence type="ECO:0000256" key="4">
    <source>
        <dbReference type="ARBA" id="ARBA00022452"/>
    </source>
</evidence>
<evidence type="ECO:0000256" key="7">
    <source>
        <dbReference type="ARBA" id="ARBA00023136"/>
    </source>
</evidence>
<feature type="domain" description="PapC N-terminal" evidence="13">
    <location>
        <begin position="50"/>
        <end position="198"/>
    </location>
</feature>
<dbReference type="Gene3D" id="2.60.40.3110">
    <property type="match status" value="1"/>
</dbReference>
<organism evidence="14 15">
    <name type="scientific">Burkholderia pseudomultivorans</name>
    <dbReference type="NCBI Taxonomy" id="1207504"/>
    <lineage>
        <taxon>Bacteria</taxon>
        <taxon>Pseudomonadati</taxon>
        <taxon>Pseudomonadota</taxon>
        <taxon>Betaproteobacteria</taxon>
        <taxon>Burkholderiales</taxon>
        <taxon>Burkholderiaceae</taxon>
        <taxon>Burkholderia</taxon>
        <taxon>Burkholderia cepacia complex</taxon>
    </lineage>
</organism>
<evidence type="ECO:0000256" key="3">
    <source>
        <dbReference type="ARBA" id="ARBA00022448"/>
    </source>
</evidence>
<feature type="compositionally biased region" description="Polar residues" evidence="10">
    <location>
        <begin position="888"/>
        <end position="907"/>
    </location>
</feature>
<proteinExistence type="inferred from homology"/>
<keyword evidence="9" id="KW-1029">Fimbrium biogenesis</keyword>
<dbReference type="GO" id="GO:0009297">
    <property type="term" value="P:pilus assembly"/>
    <property type="evidence" value="ECO:0007669"/>
    <property type="project" value="InterPro"/>
</dbReference>
<keyword evidence="6 11" id="KW-0732">Signal</keyword>
<reference evidence="14 15" key="1">
    <citation type="submission" date="2015-11" db="EMBL/GenBank/DDBJ databases">
        <title>Expanding the genomic diversity of Burkholderia species for the development of highly accurate diagnostics.</title>
        <authorList>
            <person name="Sahl J."/>
            <person name="Keim P."/>
            <person name="Wagner D."/>
        </authorList>
    </citation>
    <scope>NUCLEOTIDE SEQUENCE [LARGE SCALE GENOMIC DNA]</scope>
    <source>
        <strain evidence="14 15">MSMB574WGS</strain>
    </source>
</reference>
<keyword evidence="3 9" id="KW-0813">Transport</keyword>
<dbReference type="EMBL" id="LPJX01000052">
    <property type="protein sequence ID" value="KWF61742.1"/>
    <property type="molecule type" value="Genomic_DNA"/>
</dbReference>
<dbReference type="PROSITE" id="PS01151">
    <property type="entry name" value="FIMBRIAL_USHER"/>
    <property type="match status" value="1"/>
</dbReference>
<dbReference type="Gene3D" id="2.60.40.2610">
    <property type="entry name" value="Outer membrane usher protein FimD, plug domain"/>
    <property type="match status" value="1"/>
</dbReference>
<keyword evidence="7 9" id="KW-0472">Membrane</keyword>
<accession>A0A132EWQ7</accession>
<feature type="signal peptide" evidence="11">
    <location>
        <begin position="1"/>
        <end position="34"/>
    </location>
</feature>
<evidence type="ECO:0000256" key="2">
    <source>
        <dbReference type="ARBA" id="ARBA00008064"/>
    </source>
</evidence>
<dbReference type="RefSeq" id="WP_060299638.1">
    <property type="nucleotide sequence ID" value="NZ_LPJX01000052.1"/>
</dbReference>
<dbReference type="GO" id="GO:0009279">
    <property type="term" value="C:cell outer membrane"/>
    <property type="evidence" value="ECO:0007669"/>
    <property type="project" value="UniProtKB-SubCell"/>
</dbReference>
<name>A0A132EWQ7_9BURK</name>
<comment type="subcellular location">
    <subcellularLocation>
        <location evidence="1 9">Cell outer membrane</location>
        <topology evidence="1 9">Multi-pass membrane protein</topology>
    </subcellularLocation>
</comment>
<keyword evidence="4" id="KW-1134">Transmembrane beta strand</keyword>
<dbReference type="InterPro" id="IPR037224">
    <property type="entry name" value="PapC_N_sf"/>
</dbReference>
<dbReference type="Gene3D" id="2.60.40.2070">
    <property type="match status" value="1"/>
</dbReference>
<evidence type="ECO:0000313" key="14">
    <source>
        <dbReference type="EMBL" id="KWF61742.1"/>
    </source>
</evidence>
<protein>
    <submittedName>
        <fullName evidence="14">Fimbrial protein</fullName>
    </submittedName>
</protein>
<dbReference type="FunFam" id="2.60.40.3110:FF:000001">
    <property type="entry name" value="Putative fimbrial outer membrane usher"/>
    <property type="match status" value="1"/>
</dbReference>
<comment type="similarity">
    <text evidence="2 9">Belongs to the fimbrial export usher family.</text>
</comment>
<comment type="caution">
    <text evidence="14">The sequence shown here is derived from an EMBL/GenBank/DDBJ whole genome shotgun (WGS) entry which is preliminary data.</text>
</comment>
<evidence type="ECO:0000256" key="6">
    <source>
        <dbReference type="ARBA" id="ARBA00022729"/>
    </source>
</evidence>